<dbReference type="KEGG" id="spue:AB5L97_15390"/>
<proteinExistence type="predicted"/>
<feature type="region of interest" description="Disordered" evidence="1">
    <location>
        <begin position="1"/>
        <end position="21"/>
    </location>
</feature>
<feature type="domain" description="SseB protein N-terminal" evidence="2">
    <location>
        <begin position="41"/>
        <end position="155"/>
    </location>
</feature>
<evidence type="ECO:0000259" key="2">
    <source>
        <dbReference type="Pfam" id="PF07179"/>
    </source>
</evidence>
<sequence>MSSDHVSASSSGDHAAASGEGVRAANGAVPLHLDPAPLTELEESLAAASESGTEDDGQQSILVFLNSLVCLLVPEPVPGETHYVEPLVLNNGEGKPVVAAFTHRQRIRPDFLDHAPTIVETQGAMLLQNLGTELGLVLNPGSAYGFELSTEHIAAVLRDFRPADSGELAPEETVPAEHPDLQSGQAGE</sequence>
<feature type="compositionally biased region" description="Low complexity" evidence="1">
    <location>
        <begin position="1"/>
        <end position="19"/>
    </location>
</feature>
<dbReference type="RefSeq" id="WP_369045310.1">
    <property type="nucleotide sequence ID" value="NZ_CP163302.1"/>
</dbReference>
<evidence type="ECO:0000313" key="3">
    <source>
        <dbReference type="EMBL" id="XDP44638.1"/>
    </source>
</evidence>
<dbReference type="AlphaFoldDB" id="A0AB39L1K1"/>
<name>A0AB39L1K1_9MICC</name>
<accession>A0AB39L1K1</accession>
<dbReference type="InterPro" id="IPR009839">
    <property type="entry name" value="SseB_N"/>
</dbReference>
<dbReference type="Pfam" id="PF07179">
    <property type="entry name" value="SseB"/>
    <property type="match status" value="1"/>
</dbReference>
<protein>
    <submittedName>
        <fullName evidence="3">SseB family protein</fullName>
    </submittedName>
</protein>
<organism evidence="3">
    <name type="scientific">Sinomonas puerhi</name>
    <dbReference type="NCBI Taxonomy" id="3238584"/>
    <lineage>
        <taxon>Bacteria</taxon>
        <taxon>Bacillati</taxon>
        <taxon>Actinomycetota</taxon>
        <taxon>Actinomycetes</taxon>
        <taxon>Micrococcales</taxon>
        <taxon>Micrococcaceae</taxon>
        <taxon>Sinomonas</taxon>
    </lineage>
</organism>
<dbReference type="EMBL" id="CP163302">
    <property type="protein sequence ID" value="XDP44638.1"/>
    <property type="molecule type" value="Genomic_DNA"/>
</dbReference>
<evidence type="ECO:0000256" key="1">
    <source>
        <dbReference type="SAM" id="MobiDB-lite"/>
    </source>
</evidence>
<feature type="region of interest" description="Disordered" evidence="1">
    <location>
        <begin position="164"/>
        <end position="188"/>
    </location>
</feature>
<gene>
    <name evidence="3" type="ORF">AB5L97_15390</name>
</gene>
<reference evidence="3" key="1">
    <citation type="submission" date="2024-07" db="EMBL/GenBank/DDBJ databases">
        <authorList>
            <person name="fu j."/>
        </authorList>
    </citation>
    <scope>NUCLEOTIDE SEQUENCE</scope>
    <source>
        <strain evidence="3">P10A9</strain>
    </source>
</reference>